<dbReference type="PANTHER" id="PTHR12984:SF3">
    <property type="entry name" value="N-TERMINAL KINASE-LIKE PROTEIN"/>
    <property type="match status" value="1"/>
</dbReference>
<organism evidence="3 4">
    <name type="scientific">Eeniella nana</name>
    <name type="common">Yeast</name>
    <name type="synonym">Brettanomyces nanus</name>
    <dbReference type="NCBI Taxonomy" id="13502"/>
    <lineage>
        <taxon>Eukaryota</taxon>
        <taxon>Fungi</taxon>
        <taxon>Dikarya</taxon>
        <taxon>Ascomycota</taxon>
        <taxon>Saccharomycotina</taxon>
        <taxon>Pichiomycetes</taxon>
        <taxon>Pichiales</taxon>
        <taxon>Pichiaceae</taxon>
        <taxon>Brettanomyces</taxon>
    </lineage>
</organism>
<reference evidence="3" key="1">
    <citation type="submission" date="2020-10" db="EMBL/GenBank/DDBJ databases">
        <authorList>
            <person name="Roach M.J.R."/>
        </authorList>
    </citation>
    <scope>NUCLEOTIDE SEQUENCE</scope>
    <source>
        <strain evidence="3">CBS 1945</strain>
    </source>
</reference>
<dbReference type="InterPro" id="IPR011009">
    <property type="entry name" value="Kinase-like_dom_sf"/>
</dbReference>
<proteinExistence type="predicted"/>
<name>A0A875S1V4_EENNA</name>
<evidence type="ECO:0000313" key="3">
    <source>
        <dbReference type="EMBL" id="QPG73819.1"/>
    </source>
</evidence>
<dbReference type="PROSITE" id="PS50011">
    <property type="entry name" value="PROTEIN_KINASE_DOM"/>
    <property type="match status" value="1"/>
</dbReference>
<dbReference type="OrthoDB" id="447103at2759"/>
<dbReference type="Proteomes" id="UP000662931">
    <property type="component" value="Chromosome 1"/>
</dbReference>
<protein>
    <recommendedName>
        <fullName evidence="2">Protein kinase domain-containing protein</fullName>
    </recommendedName>
</protein>
<feature type="compositionally biased region" description="Polar residues" evidence="1">
    <location>
        <begin position="634"/>
        <end position="649"/>
    </location>
</feature>
<keyword evidence="4" id="KW-1185">Reference proteome</keyword>
<dbReference type="Gene3D" id="1.25.10.10">
    <property type="entry name" value="Leucine-rich Repeat Variant"/>
    <property type="match status" value="1"/>
</dbReference>
<gene>
    <name evidence="3" type="ORF">FOA43_001133</name>
</gene>
<feature type="region of interest" description="Disordered" evidence="1">
    <location>
        <begin position="621"/>
        <end position="683"/>
    </location>
</feature>
<evidence type="ECO:0000259" key="2">
    <source>
        <dbReference type="PROSITE" id="PS50011"/>
    </source>
</evidence>
<feature type="domain" description="Protein kinase" evidence="2">
    <location>
        <begin position="24"/>
        <end position="292"/>
    </location>
</feature>
<dbReference type="Gene3D" id="1.10.510.10">
    <property type="entry name" value="Transferase(Phosphotransferase) domain 1"/>
    <property type="match status" value="1"/>
</dbReference>
<sequence>MEFLTRAVESFTGNSIPYFLKEKLVLDIASGAGNSHSLWNIYAGVSTKDDSLVTVFEFDLKNPQMTRYISLAQHAYRKSRSLSLLPGVLTVVDSIQNDQHLYIVTERVRPLMKMISTSYPLDPYPEDLALLGIYQIASAIKFINVEGSSVHCNVCEDSVFVTMAGEWKLGGFEILVNMKERNDFTILSSAYQLPTFQETLTPPEFANAGAQYFNTAKANFAVKFDSFKFGVFAWRLLKNDNSDNSISVQDILSDTSCIPASMAPHLKKCLQSSVSVRYSIQQFLKFGETSFFDTPLINLWRSLSELALKDNDEKMEIFQSFDEIDSLPIGMFEYRILPDLINSFNNLESNENNAQSILLYVILKNSLHLTQASFDRLLKPVIFKAFSYPDRAIRMTLLNALPQIVNQFSNYEIQGQIYPNLVQGFNDTNAAIRQETIKSVIFIVSKISDRQLNNDLLRYLARLQSDEDSEIRTNVVVCLIKVAEHMNSNSRIAVLTTAFGKALKDTFIPTRLNALVAFLRKEAEQTMELYLTKIRTEASELPDEDEETLKKEQEQCDSFANGFNSLSLNKVALNSKKTLFGFGNTGSSASLTMAPAETKSRGSTPASRDEIVDELEFDDDGWDLDEDLDEPAPTVTSTAPPLQKNSSRSRVAPSKHKGLKLQAKSKLNLELEMDDEGWGDECA</sequence>
<dbReference type="RefSeq" id="XP_038777384.1">
    <property type="nucleotide sequence ID" value="XM_038921456.1"/>
</dbReference>
<dbReference type="PANTHER" id="PTHR12984">
    <property type="entry name" value="SCY1-RELATED S/T PROTEIN KINASE-LIKE"/>
    <property type="match status" value="1"/>
</dbReference>
<dbReference type="AlphaFoldDB" id="A0A875S1V4"/>
<dbReference type="EMBL" id="CP064812">
    <property type="protein sequence ID" value="QPG73819.1"/>
    <property type="molecule type" value="Genomic_DNA"/>
</dbReference>
<dbReference type="InterPro" id="IPR051177">
    <property type="entry name" value="CIK-Related_Protein"/>
</dbReference>
<dbReference type="InterPro" id="IPR011989">
    <property type="entry name" value="ARM-like"/>
</dbReference>
<dbReference type="SUPFAM" id="SSF56112">
    <property type="entry name" value="Protein kinase-like (PK-like)"/>
    <property type="match status" value="1"/>
</dbReference>
<dbReference type="Pfam" id="PF21581">
    <property type="entry name" value="SCD"/>
    <property type="match status" value="1"/>
</dbReference>
<accession>A0A875S1V4</accession>
<dbReference type="GO" id="GO:0004672">
    <property type="term" value="F:protein kinase activity"/>
    <property type="evidence" value="ECO:0007669"/>
    <property type="project" value="InterPro"/>
</dbReference>
<dbReference type="SUPFAM" id="SSF48371">
    <property type="entry name" value="ARM repeat"/>
    <property type="match status" value="1"/>
</dbReference>
<dbReference type="GO" id="GO:0006409">
    <property type="term" value="P:tRNA export from nucleus"/>
    <property type="evidence" value="ECO:0007669"/>
    <property type="project" value="TreeGrafter"/>
</dbReference>
<evidence type="ECO:0000256" key="1">
    <source>
        <dbReference type="SAM" id="MobiDB-lite"/>
    </source>
</evidence>
<dbReference type="Gene3D" id="3.30.200.20">
    <property type="entry name" value="Phosphorylase Kinase, domain 1"/>
    <property type="match status" value="1"/>
</dbReference>
<dbReference type="InterPro" id="IPR020839">
    <property type="entry name" value="SCD"/>
</dbReference>
<dbReference type="GeneID" id="62194534"/>
<dbReference type="InterPro" id="IPR000719">
    <property type="entry name" value="Prot_kinase_dom"/>
</dbReference>
<feature type="compositionally biased region" description="Acidic residues" evidence="1">
    <location>
        <begin position="671"/>
        <end position="683"/>
    </location>
</feature>
<evidence type="ECO:0000313" key="4">
    <source>
        <dbReference type="Proteomes" id="UP000662931"/>
    </source>
</evidence>
<feature type="compositionally biased region" description="Acidic residues" evidence="1">
    <location>
        <begin position="621"/>
        <end position="630"/>
    </location>
</feature>
<dbReference type="GO" id="GO:0005737">
    <property type="term" value="C:cytoplasm"/>
    <property type="evidence" value="ECO:0007669"/>
    <property type="project" value="TreeGrafter"/>
</dbReference>
<dbReference type="GO" id="GO:0005524">
    <property type="term" value="F:ATP binding"/>
    <property type="evidence" value="ECO:0007669"/>
    <property type="project" value="InterPro"/>
</dbReference>
<dbReference type="InterPro" id="IPR016024">
    <property type="entry name" value="ARM-type_fold"/>
</dbReference>
<dbReference type="KEGG" id="bnn:FOA43_001133"/>